<dbReference type="GO" id="GO:0003677">
    <property type="term" value="F:DNA binding"/>
    <property type="evidence" value="ECO:0007669"/>
    <property type="project" value="UniProtKB-KW"/>
</dbReference>
<dbReference type="PANTHER" id="PTHR30346:SF30">
    <property type="entry name" value="SMALL NEUTRAL PROTEASE REGULATORY PROTEIN"/>
    <property type="match status" value="1"/>
</dbReference>
<keyword evidence="3" id="KW-0238">DNA-binding</keyword>
<keyword evidence="4" id="KW-0804">Transcription</keyword>
<dbReference type="InterPro" id="IPR000847">
    <property type="entry name" value="LysR_HTH_N"/>
</dbReference>
<dbReference type="InterPro" id="IPR005119">
    <property type="entry name" value="LysR_subst-bd"/>
</dbReference>
<dbReference type="PROSITE" id="PS50931">
    <property type="entry name" value="HTH_LYSR"/>
    <property type="match status" value="1"/>
</dbReference>
<dbReference type="GO" id="GO:0003700">
    <property type="term" value="F:DNA-binding transcription factor activity"/>
    <property type="evidence" value="ECO:0007669"/>
    <property type="project" value="InterPro"/>
</dbReference>
<dbReference type="AlphaFoldDB" id="A0A1S7TTY4"/>
<dbReference type="InterPro" id="IPR036388">
    <property type="entry name" value="WH-like_DNA-bd_sf"/>
</dbReference>
<keyword evidence="10" id="KW-1185">Reference proteome</keyword>
<comment type="caution">
    <text evidence="9">The sequence shown here is derived from an EMBL/GenBank/DDBJ whole genome shotgun (WGS) entry which is preliminary data.</text>
</comment>
<reference evidence="9" key="1">
    <citation type="submission" date="2016-01" db="EMBL/GenBank/DDBJ databases">
        <authorList>
            <person name="Regsiter A."/>
            <person name="william w."/>
        </authorList>
    </citation>
    <scope>NUCLEOTIDE SEQUENCE</scope>
    <source>
        <strain evidence="9">NCPPB 1641</strain>
    </source>
</reference>
<evidence type="ECO:0000256" key="3">
    <source>
        <dbReference type="ARBA" id="ARBA00023125"/>
    </source>
</evidence>
<evidence type="ECO:0000256" key="7">
    <source>
        <dbReference type="ARBA" id="ARBA00083243"/>
    </source>
</evidence>
<accession>A0A1S7TTY4</accession>
<name>A0A1S7TTY4_9HYPH</name>
<evidence type="ECO:0000313" key="10">
    <source>
        <dbReference type="Proteomes" id="UP000192140"/>
    </source>
</evidence>
<comment type="function">
    <text evidence="5">Transcriptional regulator of the ttuABCDE tartrate utilization operon.</text>
</comment>
<dbReference type="PRINTS" id="PR00039">
    <property type="entry name" value="HTHLYSR"/>
</dbReference>
<dbReference type="Pfam" id="PF00126">
    <property type="entry name" value="HTH_1"/>
    <property type="match status" value="1"/>
</dbReference>
<evidence type="ECO:0000256" key="2">
    <source>
        <dbReference type="ARBA" id="ARBA00023015"/>
    </source>
</evidence>
<feature type="domain" description="HTH lysR-type" evidence="8">
    <location>
        <begin position="24"/>
        <end position="81"/>
    </location>
</feature>
<evidence type="ECO:0000313" key="9">
    <source>
        <dbReference type="EMBL" id="CVI58036.1"/>
    </source>
</evidence>
<proteinExistence type="inferred from homology"/>
<evidence type="ECO:0000256" key="5">
    <source>
        <dbReference type="ARBA" id="ARBA00054626"/>
    </source>
</evidence>
<dbReference type="SUPFAM" id="SSF53850">
    <property type="entry name" value="Periplasmic binding protein-like II"/>
    <property type="match status" value="1"/>
</dbReference>
<dbReference type="GO" id="GO:0032993">
    <property type="term" value="C:protein-DNA complex"/>
    <property type="evidence" value="ECO:0007669"/>
    <property type="project" value="TreeGrafter"/>
</dbReference>
<evidence type="ECO:0000256" key="6">
    <source>
        <dbReference type="ARBA" id="ARBA00067332"/>
    </source>
</evidence>
<sequence length="315" mass="34450">MELFKSAGKAVTMGRKPASRAETFELRHLRYFTTLVDERNFERAAARLGIAQPGLSQQIMALEQIVGMPLLDRTRRSVKLTTPGQLLYEDARKILANAEATLAALKRVDRGETGRISIGYVASAAYSGLMIRSIASFRASHPDVELQLIEMEMRLQLAKIADGNLDFAFIRPPAPVPEGVTTHVVLREPLMAALPENHPLAFALQVDLKNLAGETFITPRQPPDVGFHYNTIEACNEAGFQPAITPEGRDYTTIASMVAIGLGVALVPRSLNCLRLPGVRYVPLAASSTTSDLAIAHRKTEASPAVRAFILHMRN</sequence>
<keyword evidence="2" id="KW-0805">Transcription regulation</keyword>
<evidence type="ECO:0000256" key="1">
    <source>
        <dbReference type="ARBA" id="ARBA00009437"/>
    </source>
</evidence>
<dbReference type="CDD" id="cd08414">
    <property type="entry name" value="PBP2_LTTR_aromatics_like"/>
    <property type="match status" value="1"/>
</dbReference>
<dbReference type="FunFam" id="1.10.10.10:FF:000001">
    <property type="entry name" value="LysR family transcriptional regulator"/>
    <property type="match status" value="1"/>
</dbReference>
<evidence type="ECO:0000256" key="4">
    <source>
        <dbReference type="ARBA" id="ARBA00023163"/>
    </source>
</evidence>
<evidence type="ECO:0000259" key="8">
    <source>
        <dbReference type="PROSITE" id="PS50931"/>
    </source>
</evidence>
<dbReference type="SUPFAM" id="SSF46785">
    <property type="entry name" value="Winged helix' DNA-binding domain"/>
    <property type="match status" value="1"/>
</dbReference>
<dbReference type="PANTHER" id="PTHR30346">
    <property type="entry name" value="TRANSCRIPTIONAL DUAL REGULATOR HCAR-RELATED"/>
    <property type="match status" value="1"/>
</dbReference>
<gene>
    <name evidence="9" type="primary">ynfL</name>
    <name evidence="9" type="ORF">AGR7A_Lc110042</name>
</gene>
<dbReference type="Pfam" id="PF03466">
    <property type="entry name" value="LysR_substrate"/>
    <property type="match status" value="1"/>
</dbReference>
<dbReference type="EMBL" id="FCNP01000032">
    <property type="protein sequence ID" value="CVI58036.1"/>
    <property type="molecule type" value="Genomic_DNA"/>
</dbReference>
<comment type="similarity">
    <text evidence="1">Belongs to the LysR transcriptional regulatory family.</text>
</comment>
<dbReference type="Gene3D" id="3.40.190.10">
    <property type="entry name" value="Periplasmic binding protein-like II"/>
    <property type="match status" value="2"/>
</dbReference>
<protein>
    <recommendedName>
        <fullName evidence="6">HTH-type transcriptional regulator TtuA</fullName>
    </recommendedName>
    <alternativeName>
        <fullName evidence="7">Tartrate utilization transcriptional regulator</fullName>
    </alternativeName>
</protein>
<dbReference type="InterPro" id="IPR036390">
    <property type="entry name" value="WH_DNA-bd_sf"/>
</dbReference>
<organism evidence="9 10">
    <name type="scientific">Agrobacterium deltaense NCPPB 1641</name>
    <dbReference type="NCBI Taxonomy" id="1183425"/>
    <lineage>
        <taxon>Bacteria</taxon>
        <taxon>Pseudomonadati</taxon>
        <taxon>Pseudomonadota</taxon>
        <taxon>Alphaproteobacteria</taxon>
        <taxon>Hyphomicrobiales</taxon>
        <taxon>Rhizobiaceae</taxon>
        <taxon>Rhizobium/Agrobacterium group</taxon>
        <taxon>Agrobacterium</taxon>
    </lineage>
</organism>
<dbReference type="Gene3D" id="1.10.10.10">
    <property type="entry name" value="Winged helix-like DNA-binding domain superfamily/Winged helix DNA-binding domain"/>
    <property type="match status" value="1"/>
</dbReference>
<dbReference type="Proteomes" id="UP000192140">
    <property type="component" value="Unassembled WGS sequence"/>
</dbReference>